<reference evidence="2 3" key="1">
    <citation type="submission" date="2019-12" db="EMBL/GenBank/DDBJ databases">
        <title>Genomic-based taxomic classification of the family Erythrobacteraceae.</title>
        <authorList>
            <person name="Xu L."/>
        </authorList>
    </citation>
    <scope>NUCLEOTIDE SEQUENCE [LARGE SCALE GENOMIC DNA]</scope>
    <source>
        <strain evidence="2 3">MCCC 1A09965</strain>
    </source>
</reference>
<dbReference type="EMBL" id="WTYN01000001">
    <property type="protein sequence ID" value="MXO61611.1"/>
    <property type="molecule type" value="Genomic_DNA"/>
</dbReference>
<evidence type="ECO:0000313" key="3">
    <source>
        <dbReference type="Proteomes" id="UP000445582"/>
    </source>
</evidence>
<keyword evidence="1" id="KW-1133">Transmembrane helix</keyword>
<proteinExistence type="predicted"/>
<keyword evidence="1" id="KW-0472">Membrane</keyword>
<feature type="transmembrane region" description="Helical" evidence="1">
    <location>
        <begin position="111"/>
        <end position="131"/>
    </location>
</feature>
<dbReference type="OrthoDB" id="9813621at2"/>
<keyword evidence="1" id="KW-0812">Transmembrane</keyword>
<dbReference type="Proteomes" id="UP000445582">
    <property type="component" value="Unassembled WGS sequence"/>
</dbReference>
<name>A0A844YBM4_9SPHN</name>
<gene>
    <name evidence="2" type="ORF">GRI48_01170</name>
</gene>
<feature type="transmembrane region" description="Helical" evidence="1">
    <location>
        <begin position="138"/>
        <end position="154"/>
    </location>
</feature>
<dbReference type="RefSeq" id="WP_160670192.1">
    <property type="nucleotide sequence ID" value="NZ_WTYN01000001.1"/>
</dbReference>
<evidence type="ECO:0000313" key="2">
    <source>
        <dbReference type="EMBL" id="MXO61611.1"/>
    </source>
</evidence>
<evidence type="ECO:0000256" key="1">
    <source>
        <dbReference type="SAM" id="Phobius"/>
    </source>
</evidence>
<feature type="transmembrane region" description="Helical" evidence="1">
    <location>
        <begin position="21"/>
        <end position="42"/>
    </location>
</feature>
<feature type="transmembrane region" description="Helical" evidence="1">
    <location>
        <begin position="54"/>
        <end position="72"/>
    </location>
</feature>
<keyword evidence="3" id="KW-1185">Reference proteome</keyword>
<sequence>MTDTTNIPGTTADEAGRLDGVLRIAGWGTAGVMFAIPAIAMTLTHEVDWDATDFAAWGIMLLTTCLLGEGVLRAYPNWPARAGAILSIAAGFLLVWVNLAVGFIGDGINQYNAVYLAMPIGVVAAGALARFRANVMQWLLIGCALVQLAIPVAASESGRFEWIATAVFCALWLGAAGLFRKSLGFR</sequence>
<protein>
    <recommendedName>
        <fullName evidence="4">DUF2157 domain-containing protein</fullName>
    </recommendedName>
</protein>
<organism evidence="2 3">
    <name type="scientific">Qipengyuania oceanensis</name>
    <dbReference type="NCBI Taxonomy" id="1463597"/>
    <lineage>
        <taxon>Bacteria</taxon>
        <taxon>Pseudomonadati</taxon>
        <taxon>Pseudomonadota</taxon>
        <taxon>Alphaproteobacteria</taxon>
        <taxon>Sphingomonadales</taxon>
        <taxon>Erythrobacteraceae</taxon>
        <taxon>Qipengyuania</taxon>
    </lineage>
</organism>
<dbReference type="AlphaFoldDB" id="A0A844YBM4"/>
<feature type="transmembrane region" description="Helical" evidence="1">
    <location>
        <begin position="84"/>
        <end position="105"/>
    </location>
</feature>
<feature type="transmembrane region" description="Helical" evidence="1">
    <location>
        <begin position="160"/>
        <end position="179"/>
    </location>
</feature>
<evidence type="ECO:0008006" key="4">
    <source>
        <dbReference type="Google" id="ProtNLM"/>
    </source>
</evidence>
<comment type="caution">
    <text evidence="2">The sequence shown here is derived from an EMBL/GenBank/DDBJ whole genome shotgun (WGS) entry which is preliminary data.</text>
</comment>
<accession>A0A844YBM4</accession>